<dbReference type="InterPro" id="IPR024160">
    <property type="entry name" value="BIN3_SAM-bd_dom"/>
</dbReference>
<dbReference type="GO" id="GO:0008171">
    <property type="term" value="F:O-methyltransferase activity"/>
    <property type="evidence" value="ECO:0007669"/>
    <property type="project" value="UniProtKB-UniRule"/>
</dbReference>
<reference evidence="9" key="1">
    <citation type="journal article" date="2018" name="Nat. Microbiol.">
        <title>Leveraging single-cell genomics to expand the fungal tree of life.</title>
        <authorList>
            <person name="Ahrendt S.R."/>
            <person name="Quandt C.A."/>
            <person name="Ciobanu D."/>
            <person name="Clum A."/>
            <person name="Salamov A."/>
            <person name="Andreopoulos B."/>
            <person name="Cheng J.F."/>
            <person name="Woyke T."/>
            <person name="Pelin A."/>
            <person name="Henrissat B."/>
            <person name="Reynolds N.K."/>
            <person name="Benny G.L."/>
            <person name="Smith M.E."/>
            <person name="James T.Y."/>
            <person name="Grigoriev I.V."/>
        </authorList>
    </citation>
    <scope>NUCLEOTIDE SEQUENCE [LARGE SCALE GENOMIC DNA]</scope>
    <source>
        <strain evidence="9">Benny S71-1</strain>
    </source>
</reference>
<evidence type="ECO:0000256" key="5">
    <source>
        <dbReference type="PROSITE-ProRule" id="PRU00848"/>
    </source>
</evidence>
<proteinExistence type="inferred from homology"/>
<keyword evidence="2 6" id="KW-0489">Methyltransferase</keyword>
<evidence type="ECO:0000256" key="6">
    <source>
        <dbReference type="RuleBase" id="RU367087"/>
    </source>
</evidence>
<dbReference type="OrthoDB" id="540004at2759"/>
<dbReference type="GO" id="GO:0032259">
    <property type="term" value="P:methylation"/>
    <property type="evidence" value="ECO:0007669"/>
    <property type="project" value="UniProtKB-KW"/>
</dbReference>
<gene>
    <name evidence="8" type="ORF">SYNPS1DRAFT_3910</name>
</gene>
<dbReference type="SUPFAM" id="SSF53335">
    <property type="entry name" value="S-adenosyl-L-methionine-dependent methyltransferases"/>
    <property type="match status" value="1"/>
</dbReference>
<dbReference type="PANTHER" id="PTHR12315">
    <property type="entry name" value="BICOID-INTERACTING PROTEIN RELATED"/>
    <property type="match status" value="1"/>
</dbReference>
<comment type="similarity">
    <text evidence="1 6">Belongs to the methyltransferase superfamily.</text>
</comment>
<dbReference type="GO" id="GO:0008173">
    <property type="term" value="F:RNA methyltransferase activity"/>
    <property type="evidence" value="ECO:0007669"/>
    <property type="project" value="UniProtKB-UniRule"/>
</dbReference>
<dbReference type="AlphaFoldDB" id="A0A4P9Z533"/>
<feature type="domain" description="Bin3-type SAM" evidence="7">
    <location>
        <begin position="1"/>
        <end position="223"/>
    </location>
</feature>
<dbReference type="GO" id="GO:0017069">
    <property type="term" value="F:snRNA binding"/>
    <property type="evidence" value="ECO:0007669"/>
    <property type="project" value="TreeGrafter"/>
</dbReference>
<dbReference type="InterPro" id="IPR010675">
    <property type="entry name" value="Bin3_C"/>
</dbReference>
<dbReference type="EMBL" id="KZ989182">
    <property type="protein sequence ID" value="RKP27595.1"/>
    <property type="molecule type" value="Genomic_DNA"/>
</dbReference>
<evidence type="ECO:0000313" key="8">
    <source>
        <dbReference type="EMBL" id="RKP27595.1"/>
    </source>
</evidence>
<keyword evidence="9" id="KW-1185">Reference proteome</keyword>
<evidence type="ECO:0000259" key="7">
    <source>
        <dbReference type="PROSITE" id="PS51515"/>
    </source>
</evidence>
<sequence>DPRVQVMDAAWFEGQQVLDIGCNAGYVTVEIARRYTPRRIVGVDIDEVLVAQAWRHLRHRWSLQRPASDEHAGATIARSWPCFPLAMPALFGALPWPAPSTTTTSDEAARFPMNIDFWAGDWLGMPPEPHTYDTILALSITKWIHLHKGDDGMRHFFYRVHACLRAGGRFILEPQPWRSYTRKSKLTPAMRQTYASITFKPDAFEAFLLDKVGFDRVEERAVP</sequence>
<evidence type="ECO:0000256" key="3">
    <source>
        <dbReference type="ARBA" id="ARBA00022679"/>
    </source>
</evidence>
<keyword evidence="4 5" id="KW-0949">S-adenosyl-L-methionine</keyword>
<evidence type="ECO:0000256" key="2">
    <source>
        <dbReference type="ARBA" id="ARBA00022603"/>
    </source>
</evidence>
<dbReference type="GO" id="GO:0040031">
    <property type="term" value="P:snRNA modification"/>
    <property type="evidence" value="ECO:0007669"/>
    <property type="project" value="TreeGrafter"/>
</dbReference>
<dbReference type="CDD" id="cd02440">
    <property type="entry name" value="AdoMet_MTases"/>
    <property type="match status" value="1"/>
</dbReference>
<dbReference type="Gene3D" id="3.40.50.150">
    <property type="entry name" value="Vaccinia Virus protein VP39"/>
    <property type="match status" value="1"/>
</dbReference>
<dbReference type="PROSITE" id="PS51515">
    <property type="entry name" value="BIN3_SAM"/>
    <property type="match status" value="1"/>
</dbReference>
<dbReference type="PANTHER" id="PTHR12315:SF0">
    <property type="entry name" value="7SK SNRNA METHYLPHOSPHATE CAPPING ENZYME"/>
    <property type="match status" value="1"/>
</dbReference>
<dbReference type="Pfam" id="PF06859">
    <property type="entry name" value="Bin3"/>
    <property type="match status" value="1"/>
</dbReference>
<accession>A0A4P9Z533</accession>
<organism evidence="8 9">
    <name type="scientific">Syncephalis pseudoplumigaleata</name>
    <dbReference type="NCBI Taxonomy" id="1712513"/>
    <lineage>
        <taxon>Eukaryota</taxon>
        <taxon>Fungi</taxon>
        <taxon>Fungi incertae sedis</taxon>
        <taxon>Zoopagomycota</taxon>
        <taxon>Zoopagomycotina</taxon>
        <taxon>Zoopagomycetes</taxon>
        <taxon>Zoopagales</taxon>
        <taxon>Piptocephalidaceae</taxon>
        <taxon>Syncephalis</taxon>
    </lineage>
</organism>
<dbReference type="InterPro" id="IPR029063">
    <property type="entry name" value="SAM-dependent_MTases_sf"/>
</dbReference>
<dbReference type="InterPro" id="IPR039772">
    <property type="entry name" value="Bin3-like"/>
</dbReference>
<evidence type="ECO:0000313" key="9">
    <source>
        <dbReference type="Proteomes" id="UP000278143"/>
    </source>
</evidence>
<keyword evidence="3 6" id="KW-0808">Transferase</keyword>
<protein>
    <recommendedName>
        <fullName evidence="6">RNA methyltransferase</fullName>
        <ecNumber evidence="6">2.1.1.-</ecNumber>
    </recommendedName>
</protein>
<dbReference type="Pfam" id="PF13649">
    <property type="entry name" value="Methyltransf_25"/>
    <property type="match status" value="1"/>
</dbReference>
<feature type="non-terminal residue" evidence="8">
    <location>
        <position position="1"/>
    </location>
</feature>
<dbReference type="Proteomes" id="UP000278143">
    <property type="component" value="Unassembled WGS sequence"/>
</dbReference>
<dbReference type="EC" id="2.1.1.-" evidence="6"/>
<dbReference type="InterPro" id="IPR041698">
    <property type="entry name" value="Methyltransf_25"/>
</dbReference>
<feature type="non-terminal residue" evidence="8">
    <location>
        <position position="223"/>
    </location>
</feature>
<name>A0A4P9Z533_9FUNG</name>
<evidence type="ECO:0000256" key="1">
    <source>
        <dbReference type="ARBA" id="ARBA00008361"/>
    </source>
</evidence>
<evidence type="ECO:0000256" key="4">
    <source>
        <dbReference type="ARBA" id="ARBA00022691"/>
    </source>
</evidence>